<feature type="coiled-coil region" evidence="4">
    <location>
        <begin position="290"/>
        <end position="367"/>
    </location>
</feature>
<dbReference type="KEGG" id="ave:Arcve_2130"/>
<evidence type="ECO:0000313" key="8">
    <source>
        <dbReference type="Proteomes" id="UP000008136"/>
    </source>
</evidence>
<dbReference type="OrthoDB" id="26567at2157"/>
<dbReference type="EMBL" id="CP002588">
    <property type="protein sequence ID" value="AEA48119.1"/>
    <property type="molecule type" value="Genomic_DNA"/>
</dbReference>
<accession>F2KSP9</accession>
<dbReference type="InterPro" id="IPR035896">
    <property type="entry name" value="AN1-like_Znf"/>
</dbReference>
<dbReference type="STRING" id="693661.Arcve_2130"/>
<feature type="domain" description="AN1-type" evidence="6">
    <location>
        <begin position="1"/>
        <end position="44"/>
    </location>
</feature>
<evidence type="ECO:0000256" key="4">
    <source>
        <dbReference type="SAM" id="Coils"/>
    </source>
</evidence>
<gene>
    <name evidence="7" type="ordered locus">Arcve_2130</name>
</gene>
<keyword evidence="3" id="KW-0862">Zinc</keyword>
<name>F2KSP9_ARCVS</name>
<dbReference type="PROSITE" id="PS51039">
    <property type="entry name" value="ZF_AN1"/>
    <property type="match status" value="1"/>
</dbReference>
<sequence length="386" mass="44584">MSKCQFCGKNVAYPFKCRYCGGLFCEDHRLPPSHNCVNIEAWRSKTPPFVSRVKEPSLPKSKIRPTPYSVPVRTQKKKKSSKIKYLILLSLLVLFMGYFDQEILPFFDKIKEGGILSEIPSIPPVNIEAVKKTIEPDVYRNCIPIAKASGERVCLVNYKNATDPTWDELISFLKKDDTDKLSYDYASFVCADFAEMLHNNAEAAGIRAGFVAIDFVDGIGHALNVFNTTDKGLVYVDCTGGGFITVYQFVDGKLVTFSPPHYDKIAYVVVGKEYGLISIDKAKSPEYWFYEDYKQKWIEYKKALEEYNKEAEEFNKKVEEYEKELRGRTVIHDPVEYAKLKRMYDELKEEKEKLDKKYKELEEQKELLGGFYWESLGIVSNIEIYW</sequence>
<dbReference type="HOGENOM" id="CLU_714954_0_0_2"/>
<evidence type="ECO:0000256" key="3">
    <source>
        <dbReference type="ARBA" id="ARBA00022833"/>
    </source>
</evidence>
<evidence type="ECO:0000256" key="5">
    <source>
        <dbReference type="SAM" id="Phobius"/>
    </source>
</evidence>
<keyword evidence="5" id="KW-1133">Transmembrane helix</keyword>
<reference evidence="7 8" key="1">
    <citation type="submission" date="2011-03" db="EMBL/GenBank/DDBJ databases">
        <title>The complete genome of Archaeoglobus veneficus SNP6.</title>
        <authorList>
            <consortium name="US DOE Joint Genome Institute (JGI-PGF)"/>
            <person name="Lucas S."/>
            <person name="Copeland A."/>
            <person name="Lapidus A."/>
            <person name="Bruce D."/>
            <person name="Goodwin L."/>
            <person name="Pitluck S."/>
            <person name="Kyrpides N."/>
            <person name="Mavromatis K."/>
            <person name="Pagani I."/>
            <person name="Ivanova N."/>
            <person name="Mikhailova N."/>
            <person name="Lu M."/>
            <person name="Detter J.C."/>
            <person name="Tapia R."/>
            <person name="Han C."/>
            <person name="Land M."/>
            <person name="Hauser L."/>
            <person name="Markowitz V."/>
            <person name="Cheng J.-F."/>
            <person name="Hugenholtz P."/>
            <person name="Woyke T."/>
            <person name="Wu D."/>
            <person name="Spring S."/>
            <person name="Brambilla E."/>
            <person name="Klenk H.-P."/>
            <person name="Eisen J.A."/>
        </authorList>
    </citation>
    <scope>NUCLEOTIDE SEQUENCE [LARGE SCALE GENOMIC DNA]</scope>
    <source>
        <strain>SNP6</strain>
    </source>
</reference>
<dbReference type="eggNOG" id="arCOG07660">
    <property type="taxonomic scope" value="Archaea"/>
</dbReference>
<organism evidence="7 8">
    <name type="scientific">Archaeoglobus veneficus (strain DSM 11195 / SNP6)</name>
    <dbReference type="NCBI Taxonomy" id="693661"/>
    <lineage>
        <taxon>Archaea</taxon>
        <taxon>Methanobacteriati</taxon>
        <taxon>Methanobacteriota</taxon>
        <taxon>Archaeoglobi</taxon>
        <taxon>Archaeoglobales</taxon>
        <taxon>Archaeoglobaceae</taxon>
        <taxon>Archaeoglobus</taxon>
    </lineage>
</organism>
<keyword evidence="1" id="KW-0479">Metal-binding</keyword>
<keyword evidence="5" id="KW-0472">Membrane</keyword>
<keyword evidence="4" id="KW-0175">Coiled coil</keyword>
<dbReference type="GO" id="GO:0008270">
    <property type="term" value="F:zinc ion binding"/>
    <property type="evidence" value="ECO:0007669"/>
    <property type="project" value="UniProtKB-KW"/>
</dbReference>
<dbReference type="SUPFAM" id="SSF118310">
    <property type="entry name" value="AN1-like Zinc finger"/>
    <property type="match status" value="1"/>
</dbReference>
<evidence type="ECO:0000256" key="2">
    <source>
        <dbReference type="ARBA" id="ARBA00022771"/>
    </source>
</evidence>
<keyword evidence="5" id="KW-0812">Transmembrane</keyword>
<keyword evidence="8" id="KW-1185">Reference proteome</keyword>
<dbReference type="RefSeq" id="WP_013684770.1">
    <property type="nucleotide sequence ID" value="NC_015320.1"/>
</dbReference>
<dbReference type="Pfam" id="PF01428">
    <property type="entry name" value="zf-AN1"/>
    <property type="match status" value="1"/>
</dbReference>
<feature type="transmembrane region" description="Helical" evidence="5">
    <location>
        <begin position="83"/>
        <end position="99"/>
    </location>
</feature>
<dbReference type="eggNOG" id="arCOG01769">
    <property type="taxonomic scope" value="Archaea"/>
</dbReference>
<dbReference type="Proteomes" id="UP000008136">
    <property type="component" value="Chromosome"/>
</dbReference>
<dbReference type="AlphaFoldDB" id="F2KSP9"/>
<protein>
    <recommendedName>
        <fullName evidence="6">AN1-type domain-containing protein</fullName>
    </recommendedName>
</protein>
<dbReference type="SMART" id="SM00154">
    <property type="entry name" value="ZnF_AN1"/>
    <property type="match status" value="1"/>
</dbReference>
<dbReference type="Gene3D" id="4.10.1110.10">
    <property type="entry name" value="AN1-like Zinc finger"/>
    <property type="match status" value="1"/>
</dbReference>
<evidence type="ECO:0000313" key="7">
    <source>
        <dbReference type="EMBL" id="AEA48119.1"/>
    </source>
</evidence>
<keyword evidence="2" id="KW-0863">Zinc-finger</keyword>
<dbReference type="GeneID" id="10395266"/>
<evidence type="ECO:0000256" key="1">
    <source>
        <dbReference type="ARBA" id="ARBA00022723"/>
    </source>
</evidence>
<evidence type="ECO:0000259" key="6">
    <source>
        <dbReference type="PROSITE" id="PS51039"/>
    </source>
</evidence>
<proteinExistence type="predicted"/>
<dbReference type="InterPro" id="IPR000058">
    <property type="entry name" value="Znf_AN1"/>
</dbReference>